<dbReference type="InterPro" id="IPR011009">
    <property type="entry name" value="Kinase-like_dom_sf"/>
</dbReference>
<organism evidence="2 3">
    <name type="scientific">Cucurbita moschata</name>
    <name type="common">Winter crookneck squash</name>
    <name type="synonym">Cucurbita pepo var. moschata</name>
    <dbReference type="NCBI Taxonomy" id="3662"/>
    <lineage>
        <taxon>Eukaryota</taxon>
        <taxon>Viridiplantae</taxon>
        <taxon>Streptophyta</taxon>
        <taxon>Embryophyta</taxon>
        <taxon>Tracheophyta</taxon>
        <taxon>Spermatophyta</taxon>
        <taxon>Magnoliopsida</taxon>
        <taxon>eudicotyledons</taxon>
        <taxon>Gunneridae</taxon>
        <taxon>Pentapetalae</taxon>
        <taxon>rosids</taxon>
        <taxon>fabids</taxon>
        <taxon>Cucurbitales</taxon>
        <taxon>Cucurbitaceae</taxon>
        <taxon>Cucurbiteae</taxon>
        <taxon>Cucurbita</taxon>
    </lineage>
</organism>
<dbReference type="GO" id="GO:0004672">
    <property type="term" value="F:protein kinase activity"/>
    <property type="evidence" value="ECO:0007669"/>
    <property type="project" value="InterPro"/>
</dbReference>
<dbReference type="PANTHER" id="PTHR48011:SF55">
    <property type="entry name" value="PROTEIN KINASE DOMAIN-CONTAINING PROTEIN"/>
    <property type="match status" value="1"/>
</dbReference>
<dbReference type="InterPro" id="IPR000719">
    <property type="entry name" value="Prot_kinase_dom"/>
</dbReference>
<dbReference type="GO" id="GO:0005524">
    <property type="term" value="F:ATP binding"/>
    <property type="evidence" value="ECO:0007669"/>
    <property type="project" value="InterPro"/>
</dbReference>
<dbReference type="SMART" id="SM00220">
    <property type="entry name" value="S_TKc"/>
    <property type="match status" value="1"/>
</dbReference>
<dbReference type="PANTHER" id="PTHR48011">
    <property type="entry name" value="CCR4-NOT TRANSCRIPTIONAL COMPLEX SUBUNIT CAF120-RELATED"/>
    <property type="match status" value="1"/>
</dbReference>
<gene>
    <name evidence="3" type="primary">LOC111461386</name>
</gene>
<dbReference type="InterPro" id="IPR052751">
    <property type="entry name" value="Plant_MAPKKK"/>
</dbReference>
<dbReference type="PROSITE" id="PS50011">
    <property type="entry name" value="PROTEIN_KINASE_DOM"/>
    <property type="match status" value="1"/>
</dbReference>
<dbReference type="Proteomes" id="UP000504609">
    <property type="component" value="Unplaced"/>
</dbReference>
<dbReference type="PROSITE" id="PS00108">
    <property type="entry name" value="PROTEIN_KINASE_ST"/>
    <property type="match status" value="1"/>
</dbReference>
<dbReference type="KEGG" id="cmos:111461386"/>
<dbReference type="SUPFAM" id="SSF56112">
    <property type="entry name" value="Protein kinase-like (PK-like)"/>
    <property type="match status" value="1"/>
</dbReference>
<dbReference type="Pfam" id="PF00069">
    <property type="entry name" value="Pkinase"/>
    <property type="match status" value="1"/>
</dbReference>
<dbReference type="RefSeq" id="XP_022960664.1">
    <property type="nucleotide sequence ID" value="XM_023104896.1"/>
</dbReference>
<evidence type="ECO:0000313" key="2">
    <source>
        <dbReference type="Proteomes" id="UP000504609"/>
    </source>
</evidence>
<reference evidence="3" key="1">
    <citation type="submission" date="2025-08" db="UniProtKB">
        <authorList>
            <consortium name="RefSeq"/>
        </authorList>
    </citation>
    <scope>IDENTIFICATION</scope>
    <source>
        <tissue evidence="3">Young leaves</tissue>
    </source>
</reference>
<dbReference type="InterPro" id="IPR008271">
    <property type="entry name" value="Ser/Thr_kinase_AS"/>
</dbReference>
<feature type="domain" description="Protein kinase" evidence="1">
    <location>
        <begin position="67"/>
        <end position="331"/>
    </location>
</feature>
<dbReference type="GeneID" id="111461386"/>
<evidence type="ECO:0000259" key="1">
    <source>
        <dbReference type="PROSITE" id="PS50011"/>
    </source>
</evidence>
<protein>
    <submittedName>
        <fullName evidence="3">Mitogen-activated protein kinase kinase kinase 17-like</fullName>
    </submittedName>
</protein>
<dbReference type="Gene3D" id="1.10.510.10">
    <property type="entry name" value="Transferase(Phosphotransferase) domain 1"/>
    <property type="match status" value="1"/>
</dbReference>
<proteinExistence type="predicted"/>
<evidence type="ECO:0000313" key="3">
    <source>
        <dbReference type="RefSeq" id="XP_022960664.1"/>
    </source>
</evidence>
<keyword evidence="2" id="KW-1185">Reference proteome</keyword>
<dbReference type="AlphaFoldDB" id="A0A6J1HBP5"/>
<accession>A0A6J1HBP5</accession>
<name>A0A6J1HBP5_CUCMO</name>
<sequence length="333" mass="37402">MTKSCVVSQVNQQCHNIVNLHEFLKTKRGIVKCAKKSQSSTNWNNNVKHNYGRFGNFAIEECHGSFWIGDRLIRRSGSGLVFLAKNKSSTNSNSEFLVKSCLMESSSSLQYEKEVLCNLGPCSNLVRCYGDEITMSKSGEQIYNVVFEYCCGSSLRDHIIKFGRNGLPEPIVRKYTRDIVRGLCYMHCNAGYIHGDIKPRNILLSPSDHKGGCLVAKLASFGLARKLTPEVLCDEEISGSGSYIAPELAKDGYLDWPADIWALGCVVLEMLTGKPAWSFESAYNYLMNCNQEIPEIPSKISSAGRDFVKRCLIRSPYKRRPTWLLVKHPFVAE</sequence>
<dbReference type="GO" id="GO:0007165">
    <property type="term" value="P:signal transduction"/>
    <property type="evidence" value="ECO:0007669"/>
    <property type="project" value="TreeGrafter"/>
</dbReference>